<sequence>MSQTFPYGDGDLKGISSSDNHHNSKFDHLLRQKWDEAMKGGHFRYHLDKVETKIIPGQKKYVAQLNVKRATERRKPQEITIVKQKFDSKQFNFTKIKPEEVLFELEKKDTDSVCNGETAKRRTVVIINVSPLEYGHVLIVPDIDAFFPQILTQFAIKTGLECMLLSSHRGFKVGFNSLCAFASVNHLHLHAYYLEHDLFVDNCPVTHLKGPLYELTEMPCPGFAFQLHSTNTDDLSRDVYKVANYLSENEVAHNLFMTYGKSFDSQSSESTVRVYLWPRKKFIGIKEEAAFNVAVVELGGHLPIKIEELYGSLTEESINETMRTACLEKEEYQTIKGAVTKLFS</sequence>
<dbReference type="GO" id="GO:0006006">
    <property type="term" value="P:glucose metabolic process"/>
    <property type="evidence" value="ECO:0007669"/>
    <property type="project" value="TreeGrafter"/>
</dbReference>
<keyword evidence="8" id="KW-0344">Guanine-nucleotide releasing factor</keyword>
<comment type="catalytic activity">
    <reaction evidence="1">
        <text>GDP-alpha-D-glucose + phosphate = alpha-D-glucose 1-phosphate + GDP + H(+)</text>
        <dbReference type="Rhea" id="RHEA:30387"/>
        <dbReference type="ChEBI" id="CHEBI:15378"/>
        <dbReference type="ChEBI" id="CHEBI:43474"/>
        <dbReference type="ChEBI" id="CHEBI:58189"/>
        <dbReference type="ChEBI" id="CHEBI:58601"/>
        <dbReference type="ChEBI" id="CHEBI:62230"/>
        <dbReference type="EC" id="2.7.7.78"/>
    </reaction>
</comment>
<evidence type="ECO:0000256" key="8">
    <source>
        <dbReference type="ARBA" id="ARBA00022658"/>
    </source>
</evidence>
<evidence type="ECO:0000313" key="16">
    <source>
        <dbReference type="RefSeq" id="XP_022333297.1"/>
    </source>
</evidence>
<dbReference type="AlphaFoldDB" id="A0A8B8DYI1"/>
<evidence type="ECO:0000256" key="7">
    <source>
        <dbReference type="ARBA" id="ARBA00022490"/>
    </source>
</evidence>
<dbReference type="InterPro" id="IPR058865">
    <property type="entry name" value="GDPGP1_C"/>
</dbReference>
<dbReference type="Pfam" id="PF26217">
    <property type="entry name" value="GDPGP1_N"/>
    <property type="match status" value="1"/>
</dbReference>
<dbReference type="InterPro" id="IPR026506">
    <property type="entry name" value="GDPGP"/>
</dbReference>
<feature type="domain" description="GDPGP1-like N-terminal" evidence="14">
    <location>
        <begin position="25"/>
        <end position="192"/>
    </location>
</feature>
<comment type="subcellular location">
    <subcellularLocation>
        <location evidence="3">Cytoplasm</location>
    </subcellularLocation>
</comment>
<evidence type="ECO:0000259" key="13">
    <source>
        <dbReference type="Pfam" id="PF26216"/>
    </source>
</evidence>
<dbReference type="OrthoDB" id="417175at2759"/>
<evidence type="ECO:0000256" key="9">
    <source>
        <dbReference type="ARBA" id="ARBA00022679"/>
    </source>
</evidence>
<dbReference type="Pfam" id="PF26216">
    <property type="entry name" value="GDPGP1_C"/>
    <property type="match status" value="1"/>
</dbReference>
<evidence type="ECO:0000256" key="2">
    <source>
        <dbReference type="ARBA" id="ARBA00003049"/>
    </source>
</evidence>
<keyword evidence="7" id="KW-0963">Cytoplasm</keyword>
<keyword evidence="10" id="KW-0548">Nucleotidyltransferase</keyword>
<name>A0A8B8DYI1_CRAVI</name>
<gene>
    <name evidence="16" type="primary">LOC111130481</name>
</gene>
<reference evidence="16" key="1">
    <citation type="submission" date="2025-08" db="UniProtKB">
        <authorList>
            <consortium name="RefSeq"/>
        </authorList>
    </citation>
    <scope>IDENTIFICATION</scope>
    <source>
        <tissue evidence="16">Whole sample</tissue>
    </source>
</reference>
<evidence type="ECO:0000259" key="14">
    <source>
        <dbReference type="Pfam" id="PF26217"/>
    </source>
</evidence>
<feature type="domain" description="GDPGP1-like C-terminal" evidence="13">
    <location>
        <begin position="212"/>
        <end position="342"/>
    </location>
</feature>
<evidence type="ECO:0000256" key="6">
    <source>
        <dbReference type="ARBA" id="ARBA00018857"/>
    </source>
</evidence>
<evidence type="ECO:0000256" key="1">
    <source>
        <dbReference type="ARBA" id="ARBA00000063"/>
    </source>
</evidence>
<dbReference type="GO" id="GO:0005737">
    <property type="term" value="C:cytoplasm"/>
    <property type="evidence" value="ECO:0007669"/>
    <property type="project" value="UniProtKB-SubCell"/>
</dbReference>
<evidence type="ECO:0000256" key="11">
    <source>
        <dbReference type="ARBA" id="ARBA00022741"/>
    </source>
</evidence>
<accession>A0A8B8DYI1</accession>
<keyword evidence="11" id="KW-0547">Nucleotide-binding</keyword>
<evidence type="ECO:0000256" key="5">
    <source>
        <dbReference type="ARBA" id="ARBA00012507"/>
    </source>
</evidence>
<dbReference type="KEGG" id="cvn:111130481"/>
<dbReference type="GO" id="GO:0080048">
    <property type="term" value="F:GDP-D-glucose phosphorylase activity"/>
    <property type="evidence" value="ECO:0007669"/>
    <property type="project" value="UniProtKB-EC"/>
</dbReference>
<dbReference type="EC" id="2.7.7.78" evidence="5"/>
<proteinExistence type="inferred from homology"/>
<keyword evidence="15" id="KW-1185">Reference proteome</keyword>
<comment type="function">
    <text evidence="2">Specific and highly efficient GDP-D-glucose phosphorylase regulating the levels of GDP-D-glucose in cells.</text>
</comment>
<dbReference type="GO" id="GO:0000166">
    <property type="term" value="F:nucleotide binding"/>
    <property type="evidence" value="ECO:0007669"/>
    <property type="project" value="UniProtKB-KW"/>
</dbReference>
<evidence type="ECO:0000313" key="15">
    <source>
        <dbReference type="Proteomes" id="UP000694844"/>
    </source>
</evidence>
<evidence type="ECO:0000256" key="4">
    <source>
        <dbReference type="ARBA" id="ARBA00006451"/>
    </source>
</evidence>
<dbReference type="GO" id="GO:0005085">
    <property type="term" value="F:guanyl-nucleotide exchange factor activity"/>
    <property type="evidence" value="ECO:0007669"/>
    <property type="project" value="UniProtKB-KW"/>
</dbReference>
<dbReference type="Proteomes" id="UP000694844">
    <property type="component" value="Chromosome 4"/>
</dbReference>
<dbReference type="GeneID" id="111130481"/>
<evidence type="ECO:0000256" key="10">
    <source>
        <dbReference type="ARBA" id="ARBA00022695"/>
    </source>
</evidence>
<organism evidence="15 16">
    <name type="scientific">Crassostrea virginica</name>
    <name type="common">Eastern oyster</name>
    <dbReference type="NCBI Taxonomy" id="6565"/>
    <lineage>
        <taxon>Eukaryota</taxon>
        <taxon>Metazoa</taxon>
        <taxon>Spiralia</taxon>
        <taxon>Lophotrochozoa</taxon>
        <taxon>Mollusca</taxon>
        <taxon>Bivalvia</taxon>
        <taxon>Autobranchia</taxon>
        <taxon>Pteriomorphia</taxon>
        <taxon>Ostreida</taxon>
        <taxon>Ostreoidea</taxon>
        <taxon>Ostreidae</taxon>
        <taxon>Crassostrea</taxon>
    </lineage>
</organism>
<dbReference type="InterPro" id="IPR058866">
    <property type="entry name" value="GDPGP1_N"/>
</dbReference>
<dbReference type="PANTHER" id="PTHR20884:SF8">
    <property type="entry name" value="GDP-D-GLUCOSE PHOSPHORYLASE 1"/>
    <property type="match status" value="1"/>
</dbReference>
<evidence type="ECO:0000256" key="12">
    <source>
        <dbReference type="ARBA" id="ARBA00022801"/>
    </source>
</evidence>
<dbReference type="RefSeq" id="XP_022333297.1">
    <property type="nucleotide sequence ID" value="XM_022477589.1"/>
</dbReference>
<keyword evidence="12" id="KW-0378">Hydrolase</keyword>
<dbReference type="PANTHER" id="PTHR20884">
    <property type="entry name" value="GDP-D-GLUCOSE PHOSPHORYLASE 1"/>
    <property type="match status" value="1"/>
</dbReference>
<protein>
    <recommendedName>
        <fullName evidence="6">GDP-D-glucose phosphorylase 1</fullName>
        <ecNumber evidence="5">2.7.7.78</ecNumber>
    </recommendedName>
</protein>
<dbReference type="GO" id="GO:0016787">
    <property type="term" value="F:hydrolase activity"/>
    <property type="evidence" value="ECO:0007669"/>
    <property type="project" value="UniProtKB-KW"/>
</dbReference>
<comment type="similarity">
    <text evidence="4">Belongs to the GDPGP1 family.</text>
</comment>
<evidence type="ECO:0000256" key="3">
    <source>
        <dbReference type="ARBA" id="ARBA00004496"/>
    </source>
</evidence>
<keyword evidence="9" id="KW-0808">Transferase</keyword>